<evidence type="ECO:0000313" key="3">
    <source>
        <dbReference type="EMBL" id="BAU02039.1"/>
    </source>
</evidence>
<dbReference type="InterPro" id="IPR057135">
    <property type="entry name" value="At4g27190-like_LRR"/>
</dbReference>
<dbReference type="Proteomes" id="UP000291084">
    <property type="component" value="Chromosome 11"/>
</dbReference>
<name>A0A0S3TAD2_PHAAN</name>
<feature type="domain" description="Disease resistance protein At4g27190-like leucine-rich repeats" evidence="2">
    <location>
        <begin position="12"/>
        <end position="114"/>
    </location>
</feature>
<dbReference type="InterPro" id="IPR050905">
    <property type="entry name" value="Plant_NBS-LRR"/>
</dbReference>
<dbReference type="AlphaFoldDB" id="A0A0S3TAD2"/>
<dbReference type="Gene3D" id="3.80.10.10">
    <property type="entry name" value="Ribonuclease Inhibitor"/>
    <property type="match status" value="1"/>
</dbReference>
<dbReference type="PANTHER" id="PTHR33463:SF145">
    <property type="entry name" value="NB-ARC DOMAIN-CONTAINING PROTEIN"/>
    <property type="match status" value="1"/>
</dbReference>
<dbReference type="PANTHER" id="PTHR33463">
    <property type="entry name" value="NB-ARC DOMAIN-CONTAINING PROTEIN-RELATED"/>
    <property type="match status" value="1"/>
</dbReference>
<dbReference type="InterPro" id="IPR032675">
    <property type="entry name" value="LRR_dom_sf"/>
</dbReference>
<accession>A0A0S3TAD2</accession>
<sequence length="394" mass="44567">MYLKPTQINQCVTQSFYNLEELHVRYCRAVRVIYSISDENKLKKSSGIFRLKSLSLCKLPNLEHVWEKDPEGIIGVQLLKETSVENCGHLQSLFPASLARDLSRLEVLEVKECGELAEIIRKDERTTQESVFPGLTTLTLQHLPGLKYSTHLLQSGDWNQKYSPLQELLCLRPWPIPNSSFGLLDCLTMNGCNFSSDVFLPFNLLPFLNNLEKLELRTCNFVKTIFDVKCTTQDTVTFPLKKLTLSKLPNLENVWNEDPHGVLSMHHLREVNVEECKGLTSMFPASLAQDLVGLKILVVKNCERLMTIFAEDNSDPSETNQEPPSPRIRSLELRVEIPYLHSLNLSTLNISSNLKKLKSLVVSECLTMNKIFESEGITAKEAPSTSSGTVQSLK</sequence>
<evidence type="ECO:0000259" key="2">
    <source>
        <dbReference type="Pfam" id="PF23247"/>
    </source>
</evidence>
<evidence type="ECO:0000313" key="4">
    <source>
        <dbReference type="Proteomes" id="UP000291084"/>
    </source>
</evidence>
<organism evidence="3 4">
    <name type="scientific">Vigna angularis var. angularis</name>
    <dbReference type="NCBI Taxonomy" id="157739"/>
    <lineage>
        <taxon>Eukaryota</taxon>
        <taxon>Viridiplantae</taxon>
        <taxon>Streptophyta</taxon>
        <taxon>Embryophyta</taxon>
        <taxon>Tracheophyta</taxon>
        <taxon>Spermatophyta</taxon>
        <taxon>Magnoliopsida</taxon>
        <taxon>eudicotyledons</taxon>
        <taxon>Gunneridae</taxon>
        <taxon>Pentapetalae</taxon>
        <taxon>rosids</taxon>
        <taxon>fabids</taxon>
        <taxon>Fabales</taxon>
        <taxon>Fabaceae</taxon>
        <taxon>Papilionoideae</taxon>
        <taxon>50 kb inversion clade</taxon>
        <taxon>NPAAA clade</taxon>
        <taxon>indigoferoid/millettioid clade</taxon>
        <taxon>Phaseoleae</taxon>
        <taxon>Vigna</taxon>
    </lineage>
</organism>
<feature type="domain" description="Disease resistance protein At4g27190-like leucine-rich repeats" evidence="2">
    <location>
        <begin position="164"/>
        <end position="303"/>
    </location>
</feature>
<dbReference type="EMBL" id="AP015044">
    <property type="protein sequence ID" value="BAU02039.1"/>
    <property type="molecule type" value="Genomic_DNA"/>
</dbReference>
<evidence type="ECO:0000256" key="1">
    <source>
        <dbReference type="ARBA" id="ARBA00022821"/>
    </source>
</evidence>
<dbReference type="SUPFAM" id="SSF52047">
    <property type="entry name" value="RNI-like"/>
    <property type="match status" value="2"/>
</dbReference>
<gene>
    <name evidence="3" type="primary">Vigan.11G144900</name>
    <name evidence="3" type="ORF">VIGAN_11144900</name>
</gene>
<dbReference type="OrthoDB" id="1435950at2759"/>
<keyword evidence="1" id="KW-0611">Plant defense</keyword>
<dbReference type="Pfam" id="PF23247">
    <property type="entry name" value="LRR_RPS2"/>
    <property type="match status" value="2"/>
</dbReference>
<reference evidence="3 4" key="1">
    <citation type="journal article" date="2015" name="Sci. Rep.">
        <title>The power of single molecule real-time sequencing technology in the de novo assembly of a eukaryotic genome.</title>
        <authorList>
            <person name="Sakai H."/>
            <person name="Naito K."/>
            <person name="Ogiso-Tanaka E."/>
            <person name="Takahashi Y."/>
            <person name="Iseki K."/>
            <person name="Muto C."/>
            <person name="Satou K."/>
            <person name="Teruya K."/>
            <person name="Shiroma A."/>
            <person name="Shimoji M."/>
            <person name="Hirano T."/>
            <person name="Itoh T."/>
            <person name="Kaga A."/>
            <person name="Tomooka N."/>
        </authorList>
    </citation>
    <scope>NUCLEOTIDE SEQUENCE [LARGE SCALE GENOMIC DNA]</scope>
    <source>
        <strain evidence="4">cv. Shumari</strain>
    </source>
</reference>
<proteinExistence type="predicted"/>
<keyword evidence="4" id="KW-1185">Reference proteome</keyword>
<protein>
    <recommendedName>
        <fullName evidence="2">Disease resistance protein At4g27190-like leucine-rich repeats domain-containing protein</fullName>
    </recommendedName>
</protein>